<dbReference type="InterPro" id="IPR024463">
    <property type="entry name" value="Transposase_TnpC_homeodom"/>
</dbReference>
<name>X0TFN3_9ZZZZ</name>
<proteinExistence type="predicted"/>
<organism evidence="2">
    <name type="scientific">marine sediment metagenome</name>
    <dbReference type="NCBI Taxonomy" id="412755"/>
    <lineage>
        <taxon>unclassified sequences</taxon>
        <taxon>metagenomes</taxon>
        <taxon>ecological metagenomes</taxon>
    </lineage>
</organism>
<dbReference type="Pfam" id="PF13007">
    <property type="entry name" value="LZ_Tnp_IS66"/>
    <property type="match status" value="1"/>
</dbReference>
<feature type="non-terminal residue" evidence="2">
    <location>
        <position position="113"/>
    </location>
</feature>
<protein>
    <recommendedName>
        <fullName evidence="1">Transposase TnpC homeodomain domain-containing protein</fullName>
    </recommendedName>
</protein>
<reference evidence="2" key="1">
    <citation type="journal article" date="2014" name="Front. Microbiol.">
        <title>High frequency of phylogenetically diverse reductive dehalogenase-homologous genes in deep subseafloor sedimentary metagenomes.</title>
        <authorList>
            <person name="Kawai M."/>
            <person name="Futagami T."/>
            <person name="Toyoda A."/>
            <person name="Takaki Y."/>
            <person name="Nishi S."/>
            <person name="Hori S."/>
            <person name="Arai W."/>
            <person name="Tsubouchi T."/>
            <person name="Morono Y."/>
            <person name="Uchiyama I."/>
            <person name="Ito T."/>
            <person name="Fujiyama A."/>
            <person name="Inagaki F."/>
            <person name="Takami H."/>
        </authorList>
    </citation>
    <scope>NUCLEOTIDE SEQUENCE</scope>
    <source>
        <strain evidence="2">Expedition CK06-06</strain>
    </source>
</reference>
<accession>X0TFN3</accession>
<feature type="domain" description="Transposase TnpC homeodomain" evidence="1">
    <location>
        <begin position="29"/>
        <end position="101"/>
    </location>
</feature>
<dbReference type="EMBL" id="BARS01016937">
    <property type="protein sequence ID" value="GAF92388.1"/>
    <property type="molecule type" value="Genomic_DNA"/>
</dbReference>
<comment type="caution">
    <text evidence="2">The sequence shown here is derived from an EMBL/GenBank/DDBJ whole genome shotgun (WGS) entry which is preliminary data.</text>
</comment>
<gene>
    <name evidence="2" type="ORF">S01H1_27767</name>
</gene>
<evidence type="ECO:0000313" key="2">
    <source>
        <dbReference type="EMBL" id="GAF92388.1"/>
    </source>
</evidence>
<evidence type="ECO:0000259" key="1">
    <source>
        <dbReference type="Pfam" id="PF13007"/>
    </source>
</evidence>
<dbReference type="AlphaFoldDB" id="X0TFN3"/>
<sequence>MPTSSTSLPDEVEALRKIIAQQAEQISALEEYVRLLKHHRFGARSERASIDQLGLFNEAEAMVATEEITSEIEGRETAVAAHTRKKSGRKPLPDMLPRVEIVHDLPKDEKVCA</sequence>